<dbReference type="Proteomes" id="UP000093129">
    <property type="component" value="Unassembled WGS sequence"/>
</dbReference>
<name>A0A1B9BYV8_9PROT</name>
<comment type="similarity">
    <text evidence="2">Belongs to the TacA antitoxin family.</text>
</comment>
<evidence type="ECO:0000313" key="3">
    <source>
        <dbReference type="EMBL" id="OCB02854.1"/>
    </source>
</evidence>
<dbReference type="PANTHER" id="PTHR35401:SF2">
    <property type="entry name" value="ABC-TYPE TRANSPORT SYSTEM"/>
    <property type="match status" value="1"/>
</dbReference>
<dbReference type="Gene3D" id="1.20.5.780">
    <property type="entry name" value="Single helix bin"/>
    <property type="match status" value="1"/>
</dbReference>
<accession>A0A1B9BYV8</accession>
<dbReference type="GO" id="GO:0006355">
    <property type="term" value="P:regulation of DNA-templated transcription"/>
    <property type="evidence" value="ECO:0007669"/>
    <property type="project" value="InterPro"/>
</dbReference>
<dbReference type="EMBL" id="MASQ01000085">
    <property type="protein sequence ID" value="OCB02854.1"/>
    <property type="molecule type" value="Genomic_DNA"/>
</dbReference>
<dbReference type="SUPFAM" id="SSF47598">
    <property type="entry name" value="Ribbon-helix-helix"/>
    <property type="match status" value="1"/>
</dbReference>
<keyword evidence="1" id="KW-1277">Toxin-antitoxin system</keyword>
<dbReference type="AlphaFoldDB" id="A0A1B9BYV8"/>
<dbReference type="PANTHER" id="PTHR35401">
    <property type="entry name" value="COPG FAMILY HELIX-TURN-HELIX PROTEIN-RELATED-RELATED"/>
    <property type="match status" value="1"/>
</dbReference>
<gene>
    <name evidence="3" type="ORF">BBC27_10710</name>
</gene>
<dbReference type="InterPro" id="IPR010985">
    <property type="entry name" value="Ribbon_hlx_hlx"/>
</dbReference>
<reference evidence="3 4" key="1">
    <citation type="submission" date="2016-07" db="EMBL/GenBank/DDBJ databases">
        <title>Draft genome of a psychrotolerant acidophile Acidithiobacillus ferrivorans strain YL15.</title>
        <authorList>
            <person name="Peng T."/>
            <person name="Ma L."/>
            <person name="Nan M."/>
            <person name="An N."/>
            <person name="Wang M."/>
            <person name="Qiu G."/>
            <person name="Zeng W."/>
        </authorList>
    </citation>
    <scope>NUCLEOTIDE SEQUENCE [LARGE SCALE GENOMIC DNA]</scope>
    <source>
        <strain evidence="3 4">YL15</strain>
    </source>
</reference>
<comment type="caution">
    <text evidence="3">The sequence shown here is derived from an EMBL/GenBank/DDBJ whole genome shotgun (WGS) entry which is preliminary data.</text>
</comment>
<evidence type="ECO:0008006" key="5">
    <source>
        <dbReference type="Google" id="ProtNLM"/>
    </source>
</evidence>
<dbReference type="Pfam" id="PF08681">
    <property type="entry name" value="TacA1"/>
    <property type="match status" value="1"/>
</dbReference>
<dbReference type="InterPro" id="IPR014795">
    <property type="entry name" value="TacA_1-like"/>
</dbReference>
<dbReference type="RefSeq" id="WP_065413259.1">
    <property type="nucleotide sequence ID" value="NZ_MASQ01000085.1"/>
</dbReference>
<evidence type="ECO:0000256" key="2">
    <source>
        <dbReference type="ARBA" id="ARBA00049988"/>
    </source>
</evidence>
<organism evidence="3 4">
    <name type="scientific">Acidithiobacillus ferrivorans</name>
    <dbReference type="NCBI Taxonomy" id="160808"/>
    <lineage>
        <taxon>Bacteria</taxon>
        <taxon>Pseudomonadati</taxon>
        <taxon>Pseudomonadota</taxon>
        <taxon>Acidithiobacillia</taxon>
        <taxon>Acidithiobacillales</taxon>
        <taxon>Acidithiobacillaceae</taxon>
        <taxon>Acidithiobacillus</taxon>
    </lineage>
</organism>
<protein>
    <recommendedName>
        <fullName evidence="5">DUF1778 domain-containing protein</fullName>
    </recommendedName>
</protein>
<sequence length="94" mass="10669">MTLSAPEKDERIDIRLPASLKQQLGRAASYAGMPLSAFLLSAASERASQVIHLREEITLTQEDWVAFLQGLDEEDKERPRLKEAARRYAKRLSE</sequence>
<proteinExistence type="inferred from homology"/>
<evidence type="ECO:0000256" key="1">
    <source>
        <dbReference type="ARBA" id="ARBA00022649"/>
    </source>
</evidence>
<evidence type="ECO:0000313" key="4">
    <source>
        <dbReference type="Proteomes" id="UP000093129"/>
    </source>
</evidence>